<sequence>MWLAVLLLLAKISGLIEKLGQTAVLGELLIGVLLGNLYLLGIDIVEPAKSDGVIAFLAELGVVILLFQIGLESNIATMRKVGVAALLVAAIGVAVPFALGSYLVGPWLLPGLSDNTYLFIGATLTATSVGITARVFRDLNVVKSHEAQIVLGAAVIDDVLGLIILAIVSAIAKAGSVGAGEIVWITLKAVLFLLGAIVIGNRVAPLASRWMSKIHTGVGMKFSILIAFCLIFAWLAHLLGLAPIVGAFAAGLVLDAVQFRDFAEPELVADIRRAVADGDPETARQVRQTLAHHESHNLQALIEPVGHFLVPLFFVYTGLQVKLDELFNPAILATTLGITIAAIAGKLLSGLAAGPVNKWVVGWGMVPRGEVGLIFAVTGKALGVVSDGVFAVIVAVVILTTLLTPPVLTAVIRRAEKRGK</sequence>
<dbReference type="Gene3D" id="1.20.1530.20">
    <property type="match status" value="2"/>
</dbReference>
<keyword evidence="3" id="KW-0050">Antiport</keyword>
<dbReference type="PANTHER" id="PTHR43562">
    <property type="entry name" value="NAPA-TYPE SODIUM/HYDROGEN ANTIPORTER"/>
    <property type="match status" value="1"/>
</dbReference>
<comment type="caution">
    <text evidence="12">The sequence shown here is derived from an EMBL/GenBank/DDBJ whole genome shotgun (WGS) entry which is preliminary data.</text>
</comment>
<dbReference type="GO" id="GO:0006814">
    <property type="term" value="P:sodium ion transport"/>
    <property type="evidence" value="ECO:0007669"/>
    <property type="project" value="UniProtKB-KW"/>
</dbReference>
<feature type="transmembrane region" description="Helical" evidence="10">
    <location>
        <begin position="389"/>
        <end position="412"/>
    </location>
</feature>
<accession>A0A1F6TU56</accession>
<evidence type="ECO:0000256" key="6">
    <source>
        <dbReference type="ARBA" id="ARBA00023053"/>
    </source>
</evidence>
<feature type="transmembrane region" description="Helical" evidence="10">
    <location>
        <begin position="53"/>
        <end position="71"/>
    </location>
</feature>
<organism evidence="12 13">
    <name type="scientific">Candidatus Muproteobacteria bacterium RBG_16_65_34</name>
    <dbReference type="NCBI Taxonomy" id="1817760"/>
    <lineage>
        <taxon>Bacteria</taxon>
        <taxon>Pseudomonadati</taxon>
        <taxon>Pseudomonadota</taxon>
        <taxon>Candidatus Muproteobacteria</taxon>
    </lineage>
</organism>
<feature type="transmembrane region" description="Helical" evidence="10">
    <location>
        <begin position="225"/>
        <end position="254"/>
    </location>
</feature>
<keyword evidence="4 10" id="KW-0812">Transmembrane</keyword>
<feature type="transmembrane region" description="Helical" evidence="10">
    <location>
        <begin position="83"/>
        <end position="104"/>
    </location>
</feature>
<dbReference type="GO" id="GO:0015297">
    <property type="term" value="F:antiporter activity"/>
    <property type="evidence" value="ECO:0007669"/>
    <property type="project" value="UniProtKB-KW"/>
</dbReference>
<evidence type="ECO:0000256" key="10">
    <source>
        <dbReference type="SAM" id="Phobius"/>
    </source>
</evidence>
<evidence type="ECO:0000256" key="5">
    <source>
        <dbReference type="ARBA" id="ARBA00022989"/>
    </source>
</evidence>
<keyword evidence="9" id="KW-0739">Sodium transport</keyword>
<dbReference type="AlphaFoldDB" id="A0A1F6TU56"/>
<dbReference type="Pfam" id="PF00999">
    <property type="entry name" value="Na_H_Exchanger"/>
    <property type="match status" value="2"/>
</dbReference>
<evidence type="ECO:0000256" key="3">
    <source>
        <dbReference type="ARBA" id="ARBA00022449"/>
    </source>
</evidence>
<keyword evidence="2" id="KW-0813">Transport</keyword>
<dbReference type="EMBL" id="MFSU01000024">
    <property type="protein sequence ID" value="OGI48616.1"/>
    <property type="molecule type" value="Genomic_DNA"/>
</dbReference>
<evidence type="ECO:0000259" key="11">
    <source>
        <dbReference type="Pfam" id="PF00999"/>
    </source>
</evidence>
<keyword evidence="6" id="KW-0915">Sodium</keyword>
<evidence type="ECO:0000256" key="9">
    <source>
        <dbReference type="ARBA" id="ARBA00023201"/>
    </source>
</evidence>
<evidence type="ECO:0000256" key="1">
    <source>
        <dbReference type="ARBA" id="ARBA00004141"/>
    </source>
</evidence>
<feature type="domain" description="Cation/H+ exchanger transmembrane" evidence="11">
    <location>
        <begin position="291"/>
        <end position="411"/>
    </location>
</feature>
<gene>
    <name evidence="12" type="ORF">A2151_02635</name>
</gene>
<evidence type="ECO:0000256" key="7">
    <source>
        <dbReference type="ARBA" id="ARBA00023065"/>
    </source>
</evidence>
<dbReference type="PANTHER" id="PTHR43562:SF3">
    <property type="entry name" value="SODIUM ION_PROTON EXCHANGER (EUROFUNG)"/>
    <property type="match status" value="1"/>
</dbReference>
<dbReference type="Proteomes" id="UP000178885">
    <property type="component" value="Unassembled WGS sequence"/>
</dbReference>
<feature type="transmembrane region" description="Helical" evidence="10">
    <location>
        <begin position="300"/>
        <end position="319"/>
    </location>
</feature>
<feature type="transmembrane region" description="Helical" evidence="10">
    <location>
        <begin position="331"/>
        <end position="353"/>
    </location>
</feature>
<evidence type="ECO:0000313" key="13">
    <source>
        <dbReference type="Proteomes" id="UP000178885"/>
    </source>
</evidence>
<evidence type="ECO:0000256" key="2">
    <source>
        <dbReference type="ARBA" id="ARBA00022448"/>
    </source>
</evidence>
<feature type="transmembrane region" description="Helical" evidence="10">
    <location>
        <begin position="116"/>
        <end position="137"/>
    </location>
</feature>
<feature type="transmembrane region" description="Helical" evidence="10">
    <location>
        <begin position="149"/>
        <end position="171"/>
    </location>
</feature>
<keyword evidence="5 10" id="KW-1133">Transmembrane helix</keyword>
<dbReference type="InterPro" id="IPR006153">
    <property type="entry name" value="Cation/H_exchanger_TM"/>
</dbReference>
<evidence type="ECO:0000313" key="12">
    <source>
        <dbReference type="EMBL" id="OGI48616.1"/>
    </source>
</evidence>
<dbReference type="GO" id="GO:0016020">
    <property type="term" value="C:membrane"/>
    <property type="evidence" value="ECO:0007669"/>
    <property type="project" value="UniProtKB-SubCell"/>
</dbReference>
<evidence type="ECO:0000256" key="8">
    <source>
        <dbReference type="ARBA" id="ARBA00023136"/>
    </source>
</evidence>
<dbReference type="InterPro" id="IPR038770">
    <property type="entry name" value="Na+/solute_symporter_sf"/>
</dbReference>
<name>A0A1F6TU56_9PROT</name>
<protein>
    <submittedName>
        <fullName evidence="12">Sodium:proton exchanger</fullName>
    </submittedName>
</protein>
<proteinExistence type="predicted"/>
<keyword evidence="8 10" id="KW-0472">Membrane</keyword>
<evidence type="ECO:0000256" key="4">
    <source>
        <dbReference type="ARBA" id="ARBA00022692"/>
    </source>
</evidence>
<keyword evidence="7" id="KW-0406">Ion transport</keyword>
<feature type="domain" description="Cation/H+ exchanger transmembrane" evidence="11">
    <location>
        <begin position="5"/>
        <end position="260"/>
    </location>
</feature>
<comment type="subcellular location">
    <subcellularLocation>
        <location evidence="1">Membrane</location>
        <topology evidence="1">Multi-pass membrane protein</topology>
    </subcellularLocation>
</comment>
<dbReference type="GO" id="GO:1902600">
    <property type="term" value="P:proton transmembrane transport"/>
    <property type="evidence" value="ECO:0007669"/>
    <property type="project" value="InterPro"/>
</dbReference>
<feature type="transmembrane region" description="Helical" evidence="10">
    <location>
        <begin position="183"/>
        <end position="204"/>
    </location>
</feature>
<reference evidence="12 13" key="1">
    <citation type="journal article" date="2016" name="Nat. Commun.">
        <title>Thousands of microbial genomes shed light on interconnected biogeochemical processes in an aquifer system.</title>
        <authorList>
            <person name="Anantharaman K."/>
            <person name="Brown C.T."/>
            <person name="Hug L.A."/>
            <person name="Sharon I."/>
            <person name="Castelle C.J."/>
            <person name="Probst A.J."/>
            <person name="Thomas B.C."/>
            <person name="Singh A."/>
            <person name="Wilkins M.J."/>
            <person name="Karaoz U."/>
            <person name="Brodie E.L."/>
            <person name="Williams K.H."/>
            <person name="Hubbard S.S."/>
            <person name="Banfield J.F."/>
        </authorList>
    </citation>
    <scope>NUCLEOTIDE SEQUENCE [LARGE SCALE GENOMIC DNA]</scope>
</reference>